<evidence type="ECO:0000256" key="1">
    <source>
        <dbReference type="ARBA" id="ARBA00022676"/>
    </source>
</evidence>
<dbReference type="AlphaFoldDB" id="A0A286P3M4"/>
<dbReference type="Pfam" id="PF13439">
    <property type="entry name" value="Glyco_transf_4"/>
    <property type="match status" value="1"/>
</dbReference>
<proteinExistence type="predicted"/>
<gene>
    <name evidence="5" type="ORF">sS8_0278</name>
</gene>
<dbReference type="SUPFAM" id="SSF53756">
    <property type="entry name" value="UDP-Glycosyltransferase/glycogen phosphorylase"/>
    <property type="match status" value="1"/>
</dbReference>
<evidence type="ECO:0000259" key="4">
    <source>
        <dbReference type="Pfam" id="PF13439"/>
    </source>
</evidence>
<reference evidence="5 6" key="1">
    <citation type="submission" date="2016-12" db="EMBL/GenBank/DDBJ databases">
        <title>Genome sequencing of Methylocaldum marinum.</title>
        <authorList>
            <person name="Takeuchi M."/>
            <person name="Kamagata Y."/>
            <person name="Hiraoka S."/>
            <person name="Oshima K."/>
            <person name="Hattori M."/>
            <person name="Iwasaki W."/>
        </authorList>
    </citation>
    <scope>NUCLEOTIDE SEQUENCE [LARGE SCALE GENOMIC DNA]</scope>
    <source>
        <strain evidence="5 6">S8</strain>
    </source>
</reference>
<sequence>MRIFVVEPSGQGGLVHYAYELCTGLANAAAEVTLVTTEEYELSGYPHNFRTEKRLHLWNTVDSRSVRAQPRGVLGKTWRRFWWTGRRVLRFSRLIGQWVRLTDYLIAEKPDVILFGRFHFPGVSFFLRKLRRHGLILADVCHEYQSRDPSLSRINALIDKVTEYFEKTVYKAFSAVFVHGEINRDRFLAELEVPPERVHIIQHGVSSLFFSQARNVGLAERYGIQPTDKVVLFFGNLRVSKGVPDLLRAFALLNADHLGAKLVIAGYPTQSVDVHELRELARELGIERRTVFDIRYIPNEEVSELMHLATVVAFPYLSATQSGPLMVAHAFGRPVVATSVGNFPEVVKDGCTGLLAPPASPPALAEALQRILTVPDLAERMGEDARALAEKQYSWNSIAKGMLTVLENIISEPAVGEKTASSANNARTVAR</sequence>
<evidence type="ECO:0000256" key="2">
    <source>
        <dbReference type="ARBA" id="ARBA00022679"/>
    </source>
</evidence>
<feature type="domain" description="Glycosyl transferase family 1" evidence="3">
    <location>
        <begin position="221"/>
        <end position="386"/>
    </location>
</feature>
<protein>
    <submittedName>
        <fullName evidence="5">Group 1 glycosyl transferase</fullName>
    </submittedName>
</protein>
<evidence type="ECO:0000259" key="3">
    <source>
        <dbReference type="Pfam" id="PF00534"/>
    </source>
</evidence>
<dbReference type="EMBL" id="AP017928">
    <property type="protein sequence ID" value="BBA32246.1"/>
    <property type="molecule type" value="Genomic_DNA"/>
</dbReference>
<evidence type="ECO:0000313" key="5">
    <source>
        <dbReference type="EMBL" id="BBA32246.1"/>
    </source>
</evidence>
<dbReference type="OrthoDB" id="9790710at2"/>
<accession>A0A286P3M4</accession>
<dbReference type="InterPro" id="IPR001296">
    <property type="entry name" value="Glyco_trans_1"/>
</dbReference>
<keyword evidence="2 5" id="KW-0808">Transferase</keyword>
<dbReference type="PANTHER" id="PTHR12526">
    <property type="entry name" value="GLYCOSYLTRANSFERASE"/>
    <property type="match status" value="1"/>
</dbReference>
<dbReference type="InterPro" id="IPR028098">
    <property type="entry name" value="Glyco_trans_4-like_N"/>
</dbReference>
<dbReference type="CDD" id="cd03801">
    <property type="entry name" value="GT4_PimA-like"/>
    <property type="match status" value="1"/>
</dbReference>
<feature type="domain" description="Glycosyltransferase subfamily 4-like N-terminal" evidence="4">
    <location>
        <begin position="12"/>
        <end position="205"/>
    </location>
</feature>
<dbReference type="Pfam" id="PF00534">
    <property type="entry name" value="Glycos_transf_1"/>
    <property type="match status" value="1"/>
</dbReference>
<dbReference type="Gene3D" id="3.40.50.2000">
    <property type="entry name" value="Glycogen Phosphorylase B"/>
    <property type="match status" value="2"/>
</dbReference>
<dbReference type="RefSeq" id="WP_119628075.1">
    <property type="nucleotide sequence ID" value="NZ_AP017928.1"/>
</dbReference>
<dbReference type="GO" id="GO:1901135">
    <property type="term" value="P:carbohydrate derivative metabolic process"/>
    <property type="evidence" value="ECO:0007669"/>
    <property type="project" value="UniProtKB-ARBA"/>
</dbReference>
<dbReference type="Proteomes" id="UP000266313">
    <property type="component" value="Chromosome"/>
</dbReference>
<dbReference type="GO" id="GO:0016757">
    <property type="term" value="F:glycosyltransferase activity"/>
    <property type="evidence" value="ECO:0007669"/>
    <property type="project" value="UniProtKB-KW"/>
</dbReference>
<dbReference type="PANTHER" id="PTHR12526:SF510">
    <property type="entry name" value="D-INOSITOL 3-PHOSPHATE GLYCOSYLTRANSFERASE"/>
    <property type="match status" value="1"/>
</dbReference>
<keyword evidence="1" id="KW-0328">Glycosyltransferase</keyword>
<name>A0A286P3M4_9GAMM</name>
<keyword evidence="6" id="KW-1185">Reference proteome</keyword>
<organism evidence="5 6">
    <name type="scientific">Methylocaldum marinum</name>
    <dbReference type="NCBI Taxonomy" id="1432792"/>
    <lineage>
        <taxon>Bacteria</taxon>
        <taxon>Pseudomonadati</taxon>
        <taxon>Pseudomonadota</taxon>
        <taxon>Gammaproteobacteria</taxon>
        <taxon>Methylococcales</taxon>
        <taxon>Methylococcaceae</taxon>
        <taxon>Methylocaldum</taxon>
    </lineage>
</organism>
<evidence type="ECO:0000313" key="6">
    <source>
        <dbReference type="Proteomes" id="UP000266313"/>
    </source>
</evidence>
<dbReference type="KEGG" id="mmai:sS8_0278"/>